<feature type="domain" description="N-acetyltransferase" evidence="3">
    <location>
        <begin position="1"/>
        <end position="160"/>
    </location>
</feature>
<name>A0ABW1P943_9PSEU</name>
<dbReference type="Proteomes" id="UP001596220">
    <property type="component" value="Unassembled WGS sequence"/>
</dbReference>
<organism evidence="4 5">
    <name type="scientific">Saccharothrix lopnurensis</name>
    <dbReference type="NCBI Taxonomy" id="1670621"/>
    <lineage>
        <taxon>Bacteria</taxon>
        <taxon>Bacillati</taxon>
        <taxon>Actinomycetota</taxon>
        <taxon>Actinomycetes</taxon>
        <taxon>Pseudonocardiales</taxon>
        <taxon>Pseudonocardiaceae</taxon>
        <taxon>Saccharothrix</taxon>
    </lineage>
</organism>
<dbReference type="InterPro" id="IPR000182">
    <property type="entry name" value="GNAT_dom"/>
</dbReference>
<dbReference type="EMBL" id="JBHSQO010000019">
    <property type="protein sequence ID" value="MFC6091514.1"/>
    <property type="molecule type" value="Genomic_DNA"/>
</dbReference>
<evidence type="ECO:0000259" key="3">
    <source>
        <dbReference type="PROSITE" id="PS51186"/>
    </source>
</evidence>
<dbReference type="PANTHER" id="PTHR43877">
    <property type="entry name" value="AMINOALKYLPHOSPHONATE N-ACETYLTRANSFERASE-RELATED-RELATED"/>
    <property type="match status" value="1"/>
</dbReference>
<accession>A0ABW1P943</accession>
<proteinExistence type="predicted"/>
<dbReference type="Gene3D" id="3.40.630.30">
    <property type="match status" value="1"/>
</dbReference>
<keyword evidence="5" id="KW-1185">Reference proteome</keyword>
<evidence type="ECO:0000313" key="4">
    <source>
        <dbReference type="EMBL" id="MFC6091514.1"/>
    </source>
</evidence>
<dbReference type="Pfam" id="PF00583">
    <property type="entry name" value="Acetyltransf_1"/>
    <property type="match status" value="1"/>
</dbReference>
<protein>
    <submittedName>
        <fullName evidence="4">GNAT family N-acetyltransferase</fullName>
        <ecNumber evidence="4">2.3.-.-</ecNumber>
    </submittedName>
</protein>
<dbReference type="PANTHER" id="PTHR43877:SF2">
    <property type="entry name" value="AMINOALKYLPHOSPHONATE N-ACETYLTRANSFERASE-RELATED"/>
    <property type="match status" value="1"/>
</dbReference>
<dbReference type="PROSITE" id="PS51186">
    <property type="entry name" value="GNAT"/>
    <property type="match status" value="1"/>
</dbReference>
<dbReference type="SUPFAM" id="SSF55729">
    <property type="entry name" value="Acyl-CoA N-acyltransferases (Nat)"/>
    <property type="match status" value="1"/>
</dbReference>
<dbReference type="InterPro" id="IPR016181">
    <property type="entry name" value="Acyl_CoA_acyltransferase"/>
</dbReference>
<evidence type="ECO:0000313" key="5">
    <source>
        <dbReference type="Proteomes" id="UP001596220"/>
    </source>
</evidence>
<dbReference type="EC" id="2.3.-.-" evidence="4"/>
<gene>
    <name evidence="4" type="ORF">ACFP3R_19740</name>
</gene>
<dbReference type="GO" id="GO:0016746">
    <property type="term" value="F:acyltransferase activity"/>
    <property type="evidence" value="ECO:0007669"/>
    <property type="project" value="UniProtKB-KW"/>
</dbReference>
<keyword evidence="2 4" id="KW-0012">Acyltransferase</keyword>
<sequence length="160" mass="17889">MDIRPLRTEDLPAVLDLTIDVFRPFYEDSFRPVVGDPVFMNRHGDWKEDYRRHLSAVHDPEHGRFAAVARVDEQVAGYIGWITQDAERHGEVDILAVAARHRRLGVGQALVEHAVTHMRAAGMAVVSIGTGGDDFHSPARALYESLGFTPFPNVNYTKAL</sequence>
<dbReference type="InterPro" id="IPR050832">
    <property type="entry name" value="Bact_Acetyltransf"/>
</dbReference>
<keyword evidence="1 4" id="KW-0808">Transferase</keyword>
<dbReference type="RefSeq" id="WP_380637713.1">
    <property type="nucleotide sequence ID" value="NZ_JBHSQO010000019.1"/>
</dbReference>
<dbReference type="CDD" id="cd04301">
    <property type="entry name" value="NAT_SF"/>
    <property type="match status" value="1"/>
</dbReference>
<evidence type="ECO:0000256" key="2">
    <source>
        <dbReference type="ARBA" id="ARBA00023315"/>
    </source>
</evidence>
<evidence type="ECO:0000256" key="1">
    <source>
        <dbReference type="ARBA" id="ARBA00022679"/>
    </source>
</evidence>
<comment type="caution">
    <text evidence="4">The sequence shown here is derived from an EMBL/GenBank/DDBJ whole genome shotgun (WGS) entry which is preliminary data.</text>
</comment>
<reference evidence="5" key="1">
    <citation type="journal article" date="2019" name="Int. J. Syst. Evol. Microbiol.">
        <title>The Global Catalogue of Microorganisms (GCM) 10K type strain sequencing project: providing services to taxonomists for standard genome sequencing and annotation.</title>
        <authorList>
            <consortium name="The Broad Institute Genomics Platform"/>
            <consortium name="The Broad Institute Genome Sequencing Center for Infectious Disease"/>
            <person name="Wu L."/>
            <person name="Ma J."/>
        </authorList>
    </citation>
    <scope>NUCLEOTIDE SEQUENCE [LARGE SCALE GENOMIC DNA]</scope>
    <source>
        <strain evidence="5">CGMCC 4.7246</strain>
    </source>
</reference>